<dbReference type="HOGENOM" id="CLU_2737626_0_0_11"/>
<dbReference type="BioCyc" id="SESP1179773:BN6_RS06485-MONOMER"/>
<gene>
    <name evidence="4" type="ordered locus">BN6_13160</name>
</gene>
<evidence type="ECO:0000313" key="5">
    <source>
        <dbReference type="Proteomes" id="UP000006281"/>
    </source>
</evidence>
<keyword evidence="5" id="KW-1185">Reference proteome</keyword>
<protein>
    <recommendedName>
        <fullName evidence="3">HTH araC/xylS-type domain-containing protein</fullName>
    </recommendedName>
</protein>
<keyword evidence="1" id="KW-0805">Transcription regulation</keyword>
<evidence type="ECO:0000256" key="1">
    <source>
        <dbReference type="ARBA" id="ARBA00023015"/>
    </source>
</evidence>
<sequence>MPAGVHHSAAAEHVRKFTAARLFKVTDAPLAARAGYTSELAFVKAFKREHGVAPGEYRRHSRSDSLRSIAL</sequence>
<accession>K0JT05</accession>
<dbReference type="GO" id="GO:0043565">
    <property type="term" value="F:sequence-specific DNA binding"/>
    <property type="evidence" value="ECO:0007669"/>
    <property type="project" value="InterPro"/>
</dbReference>
<evidence type="ECO:0000259" key="3">
    <source>
        <dbReference type="PROSITE" id="PS01124"/>
    </source>
</evidence>
<proteinExistence type="predicted"/>
<evidence type="ECO:0000313" key="4">
    <source>
        <dbReference type="EMBL" id="CCH28642.1"/>
    </source>
</evidence>
<dbReference type="InterPro" id="IPR018060">
    <property type="entry name" value="HTH_AraC"/>
</dbReference>
<dbReference type="AlphaFoldDB" id="K0JT05"/>
<reference evidence="4 5" key="1">
    <citation type="journal article" date="2012" name="BMC Genomics">
        <title>Complete genome sequence of Saccharothrix espanaensis DSM 44229T and comparison to the other completely sequenced Pseudonocardiaceae.</title>
        <authorList>
            <person name="Strobel T."/>
            <person name="Al-Dilaimi A."/>
            <person name="Blom J."/>
            <person name="Gessner A."/>
            <person name="Kalinowski J."/>
            <person name="Luzhetska M."/>
            <person name="Puhler A."/>
            <person name="Szczepanowski R."/>
            <person name="Bechthold A."/>
            <person name="Ruckert C."/>
        </authorList>
    </citation>
    <scope>NUCLEOTIDE SEQUENCE [LARGE SCALE GENOMIC DNA]</scope>
    <source>
        <strain evidence="5">ATCC 51144 / DSM 44229 / JCM 9112 / NBRC 15066 / NRRL 15764</strain>
    </source>
</reference>
<organism evidence="4 5">
    <name type="scientific">Saccharothrix espanaensis (strain ATCC 51144 / DSM 44229 / JCM 9112 / NBRC 15066 / NRRL 15764)</name>
    <dbReference type="NCBI Taxonomy" id="1179773"/>
    <lineage>
        <taxon>Bacteria</taxon>
        <taxon>Bacillati</taxon>
        <taxon>Actinomycetota</taxon>
        <taxon>Actinomycetes</taxon>
        <taxon>Pseudonocardiales</taxon>
        <taxon>Pseudonocardiaceae</taxon>
        <taxon>Saccharothrix</taxon>
    </lineage>
</organism>
<keyword evidence="2" id="KW-0804">Transcription</keyword>
<dbReference type="InterPro" id="IPR009057">
    <property type="entry name" value="Homeodomain-like_sf"/>
</dbReference>
<dbReference type="Gene3D" id="1.10.10.60">
    <property type="entry name" value="Homeodomain-like"/>
    <property type="match status" value="1"/>
</dbReference>
<evidence type="ECO:0000256" key="2">
    <source>
        <dbReference type="ARBA" id="ARBA00023163"/>
    </source>
</evidence>
<dbReference type="GO" id="GO:0003700">
    <property type="term" value="F:DNA-binding transcription factor activity"/>
    <property type="evidence" value="ECO:0007669"/>
    <property type="project" value="InterPro"/>
</dbReference>
<dbReference type="STRING" id="1179773.BN6_13160"/>
<dbReference type="SUPFAM" id="SSF46689">
    <property type="entry name" value="Homeodomain-like"/>
    <property type="match status" value="1"/>
</dbReference>
<feature type="domain" description="HTH araC/xylS-type" evidence="3">
    <location>
        <begin position="30"/>
        <end position="60"/>
    </location>
</feature>
<dbReference type="EMBL" id="HE804045">
    <property type="protein sequence ID" value="CCH28642.1"/>
    <property type="molecule type" value="Genomic_DNA"/>
</dbReference>
<dbReference type="KEGG" id="sesp:BN6_13160"/>
<dbReference type="eggNOG" id="COG2207">
    <property type="taxonomic scope" value="Bacteria"/>
</dbReference>
<dbReference type="PROSITE" id="PS01124">
    <property type="entry name" value="HTH_ARAC_FAMILY_2"/>
    <property type="match status" value="1"/>
</dbReference>
<dbReference type="Proteomes" id="UP000006281">
    <property type="component" value="Chromosome"/>
</dbReference>
<name>K0JT05_SACES</name>